<dbReference type="SMART" id="SM00066">
    <property type="entry name" value="GAL4"/>
    <property type="match status" value="1"/>
</dbReference>
<dbReference type="AlphaFoldDB" id="A0A1V6V5H8"/>
<dbReference type="Gene3D" id="4.10.240.10">
    <property type="entry name" value="Zn(2)-C6 fungal-type DNA-binding domain"/>
    <property type="match status" value="1"/>
</dbReference>
<keyword evidence="6" id="KW-0539">Nucleus</keyword>
<keyword evidence="2" id="KW-0805">Transcription regulation</keyword>
<dbReference type="GO" id="GO:0003677">
    <property type="term" value="F:DNA binding"/>
    <property type="evidence" value="ECO:0007669"/>
    <property type="project" value="UniProtKB-KW"/>
</dbReference>
<dbReference type="InterPro" id="IPR050987">
    <property type="entry name" value="AtrR-like"/>
</dbReference>
<evidence type="ECO:0000256" key="2">
    <source>
        <dbReference type="ARBA" id="ARBA00023015"/>
    </source>
</evidence>
<feature type="region of interest" description="Disordered" evidence="7">
    <location>
        <begin position="117"/>
        <end position="156"/>
    </location>
</feature>
<evidence type="ECO:0000256" key="7">
    <source>
        <dbReference type="SAM" id="MobiDB-lite"/>
    </source>
</evidence>
<evidence type="ECO:0000256" key="6">
    <source>
        <dbReference type="ARBA" id="ARBA00023242"/>
    </source>
</evidence>
<protein>
    <recommendedName>
        <fullName evidence="8">Zn(2)-C6 fungal-type domain-containing protein</fullName>
    </recommendedName>
</protein>
<keyword evidence="10" id="KW-1185">Reference proteome</keyword>
<dbReference type="InterPro" id="IPR036852">
    <property type="entry name" value="Peptidase_S8/S53_dom_sf"/>
</dbReference>
<comment type="caution">
    <text evidence="9">The sequence shown here is derived from an EMBL/GenBank/DDBJ whole genome shotgun (WGS) entry which is preliminary data.</text>
</comment>
<dbReference type="Proteomes" id="UP000191500">
    <property type="component" value="Unassembled WGS sequence"/>
</dbReference>
<dbReference type="SUPFAM" id="SSF52743">
    <property type="entry name" value="Subtilisin-like"/>
    <property type="match status" value="1"/>
</dbReference>
<evidence type="ECO:0000256" key="5">
    <source>
        <dbReference type="ARBA" id="ARBA00023163"/>
    </source>
</evidence>
<evidence type="ECO:0000256" key="3">
    <source>
        <dbReference type="ARBA" id="ARBA00023125"/>
    </source>
</evidence>
<organism evidence="9 10">
    <name type="scientific">Penicillium coprophilum</name>
    <dbReference type="NCBI Taxonomy" id="36646"/>
    <lineage>
        <taxon>Eukaryota</taxon>
        <taxon>Fungi</taxon>
        <taxon>Dikarya</taxon>
        <taxon>Ascomycota</taxon>
        <taxon>Pezizomycotina</taxon>
        <taxon>Eurotiomycetes</taxon>
        <taxon>Eurotiomycetidae</taxon>
        <taxon>Eurotiales</taxon>
        <taxon>Aspergillaceae</taxon>
        <taxon>Penicillium</taxon>
    </lineage>
</organism>
<sequence>MREKGLAMSSIVDLRTPNAANKDHARATPITRRRGACRRCQARKVRCDGKTACSQCQRLGFECRYPRSTRQRRTSVKETGAPTPVSLEQLQDFGDRNFMPDLTEPTTPQNISPFLFGDEIDTNRPPGQGDDLQDDITTASAETERPERTSDYPTDSLDYSFISSQRAFFPEFDLIDEHFDFGTCSHFPHVTDKSDSSKASSLQRRPSGIVDVFPLGGRDSRFGDPICAEKIHQNDLIKGALLRDIQEHCKRQHSPQREEIARAFGKLINEESINIYPPLTTLRREAMFRLDKGFALDCIDEQMKACLKDPQGVSTFLDRSSLVHLVPEMVEQTPFPPPERALSHIILALGSHILLAQGRHDKIGHLGYDPRAQFSEALKLRTQILERNFSVRNLQALAVMFYFAVLTGADETPGLLSSSIQYTQMMRLGRGSAVDNLCETMADRQRTKRAFWFLYSMEKEFCPKVFTDITDGNNTACNSTGFLAAKGWDPVSGLGTPIFPKLVDLFLGL</sequence>
<dbReference type="PROSITE" id="PS50048">
    <property type="entry name" value="ZN2_CY6_FUNGAL_2"/>
    <property type="match status" value="1"/>
</dbReference>
<evidence type="ECO:0000313" key="10">
    <source>
        <dbReference type="Proteomes" id="UP000191500"/>
    </source>
</evidence>
<dbReference type="PANTHER" id="PTHR46910">
    <property type="entry name" value="TRANSCRIPTION FACTOR PDR1"/>
    <property type="match status" value="1"/>
</dbReference>
<dbReference type="SUPFAM" id="SSF57701">
    <property type="entry name" value="Zn2/Cys6 DNA-binding domain"/>
    <property type="match status" value="1"/>
</dbReference>
<dbReference type="GO" id="GO:0006508">
    <property type="term" value="P:proteolysis"/>
    <property type="evidence" value="ECO:0007669"/>
    <property type="project" value="InterPro"/>
</dbReference>
<dbReference type="GO" id="GO:0004252">
    <property type="term" value="F:serine-type endopeptidase activity"/>
    <property type="evidence" value="ECO:0007669"/>
    <property type="project" value="InterPro"/>
</dbReference>
<keyword evidence="5" id="KW-0804">Transcription</keyword>
<dbReference type="Gene3D" id="3.40.50.200">
    <property type="entry name" value="Peptidase S8/S53 domain"/>
    <property type="match status" value="1"/>
</dbReference>
<dbReference type="InterPro" id="IPR036864">
    <property type="entry name" value="Zn2-C6_fun-type_DNA-bd_sf"/>
</dbReference>
<dbReference type="GO" id="GO:0008270">
    <property type="term" value="F:zinc ion binding"/>
    <property type="evidence" value="ECO:0007669"/>
    <property type="project" value="InterPro"/>
</dbReference>
<dbReference type="PANTHER" id="PTHR46910:SF39">
    <property type="entry name" value="ZN(II)2CYS6 TRANSCRIPTION FACTOR (EUROFUNG)"/>
    <property type="match status" value="1"/>
</dbReference>
<gene>
    <name evidence="9" type="ORF">PENCOP_c001G03915</name>
</gene>
<accession>A0A1V6V5H8</accession>
<proteinExistence type="predicted"/>
<evidence type="ECO:0000313" key="9">
    <source>
        <dbReference type="EMBL" id="OQE45955.1"/>
    </source>
</evidence>
<keyword evidence="1" id="KW-0732">Signal</keyword>
<reference evidence="10" key="1">
    <citation type="journal article" date="2017" name="Nat. Microbiol.">
        <title>Global analysis of biosynthetic gene clusters reveals vast potential of secondary metabolite production in Penicillium species.</title>
        <authorList>
            <person name="Nielsen J.C."/>
            <person name="Grijseels S."/>
            <person name="Prigent S."/>
            <person name="Ji B."/>
            <person name="Dainat J."/>
            <person name="Nielsen K.F."/>
            <person name="Frisvad J.C."/>
            <person name="Workman M."/>
            <person name="Nielsen J."/>
        </authorList>
    </citation>
    <scope>NUCLEOTIDE SEQUENCE [LARGE SCALE GENOMIC DNA]</scope>
    <source>
        <strain evidence="10">IBT 31321</strain>
    </source>
</reference>
<feature type="domain" description="Zn(2)-C6 fungal-type" evidence="8">
    <location>
        <begin position="36"/>
        <end position="65"/>
    </location>
</feature>
<evidence type="ECO:0000256" key="1">
    <source>
        <dbReference type="ARBA" id="ARBA00022729"/>
    </source>
</evidence>
<dbReference type="STRING" id="36646.A0A1V6V5H8"/>
<name>A0A1V6V5H8_9EURO</name>
<dbReference type="CDD" id="cd12148">
    <property type="entry name" value="fungal_TF_MHR"/>
    <property type="match status" value="1"/>
</dbReference>
<evidence type="ECO:0000259" key="8">
    <source>
        <dbReference type="PROSITE" id="PS50048"/>
    </source>
</evidence>
<dbReference type="CDD" id="cd00067">
    <property type="entry name" value="GAL4"/>
    <property type="match status" value="1"/>
</dbReference>
<dbReference type="EMBL" id="MDDG01000001">
    <property type="protein sequence ID" value="OQE45955.1"/>
    <property type="molecule type" value="Genomic_DNA"/>
</dbReference>
<dbReference type="InterPro" id="IPR001138">
    <property type="entry name" value="Zn2Cys6_DnaBD"/>
</dbReference>
<keyword evidence="3" id="KW-0238">DNA-binding</keyword>
<evidence type="ECO:0000256" key="4">
    <source>
        <dbReference type="ARBA" id="ARBA00023145"/>
    </source>
</evidence>
<keyword evidence="4" id="KW-0865">Zymogen</keyword>
<dbReference type="Pfam" id="PF00172">
    <property type="entry name" value="Zn_clus"/>
    <property type="match status" value="1"/>
</dbReference>
<dbReference type="GO" id="GO:0000981">
    <property type="term" value="F:DNA-binding transcription factor activity, RNA polymerase II-specific"/>
    <property type="evidence" value="ECO:0007669"/>
    <property type="project" value="InterPro"/>
</dbReference>